<dbReference type="Pfam" id="PF00211">
    <property type="entry name" value="Guanylate_cyc"/>
    <property type="match status" value="1"/>
</dbReference>
<dbReference type="InterPro" id="IPR029787">
    <property type="entry name" value="Nucleotide_cyclase"/>
</dbReference>
<evidence type="ECO:0000256" key="4">
    <source>
        <dbReference type="PIRSR" id="PIRSR623088-2"/>
    </source>
</evidence>
<dbReference type="CDD" id="cd00077">
    <property type="entry name" value="HDc"/>
    <property type="match status" value="1"/>
</dbReference>
<dbReference type="InterPro" id="IPR003607">
    <property type="entry name" value="HD/PDEase_dom"/>
</dbReference>
<dbReference type="GO" id="GO:0046872">
    <property type="term" value="F:metal ion binding"/>
    <property type="evidence" value="ECO:0007669"/>
    <property type="project" value="UniProtKB-KW"/>
</dbReference>
<dbReference type="Gene3D" id="1.10.1300.10">
    <property type="entry name" value="3'5'-cyclic nucleotide phosphodiesterase, catalytic domain"/>
    <property type="match status" value="1"/>
</dbReference>
<feature type="active site" description="Proton donor" evidence="3">
    <location>
        <position position="1380"/>
    </location>
</feature>
<feature type="binding site" evidence="5">
    <location>
        <position position="1384"/>
    </location>
    <ligand>
        <name>Zn(2+)</name>
        <dbReference type="ChEBI" id="CHEBI:29105"/>
        <label>1</label>
    </ligand>
</feature>
<evidence type="ECO:0000256" key="2">
    <source>
        <dbReference type="ARBA" id="ARBA00022840"/>
    </source>
</evidence>
<feature type="binding site" evidence="4">
    <location>
        <position position="1421"/>
    </location>
    <ligand>
        <name>AMP</name>
        <dbReference type="ChEBI" id="CHEBI:456215"/>
    </ligand>
</feature>
<feature type="binding site" evidence="5">
    <location>
        <position position="1535"/>
    </location>
    <ligand>
        <name>Zn(2+)</name>
        <dbReference type="ChEBI" id="CHEBI:29105"/>
        <label>1</label>
    </ligand>
</feature>
<dbReference type="EC" id="3.1.4.-" evidence="6"/>
<keyword evidence="6" id="KW-0378">Hydrolase</keyword>
<organism evidence="10 11">
    <name type="scientific">Plasmodiophora brassicae</name>
    <name type="common">Clubroot disease agent</name>
    <dbReference type="NCBI Taxonomy" id="37360"/>
    <lineage>
        <taxon>Eukaryota</taxon>
        <taxon>Sar</taxon>
        <taxon>Rhizaria</taxon>
        <taxon>Endomyxa</taxon>
        <taxon>Phytomyxea</taxon>
        <taxon>Plasmodiophorida</taxon>
        <taxon>Plasmodiophoridae</taxon>
        <taxon>Plasmodiophora</taxon>
    </lineage>
</organism>
<feature type="binding site" evidence="5">
    <location>
        <position position="1421"/>
    </location>
    <ligand>
        <name>Zn(2+)</name>
        <dbReference type="ChEBI" id="CHEBI:29105"/>
        <label>2</label>
    </ligand>
</feature>
<accession>A0A3P3YJ91</accession>
<geneLocation type="mitochondrion" evidence="10"/>
<evidence type="ECO:0000259" key="9">
    <source>
        <dbReference type="PROSITE" id="PS51845"/>
    </source>
</evidence>
<feature type="binding site" evidence="4">
    <location>
        <position position="1586"/>
    </location>
    <ligand>
        <name>AMP</name>
        <dbReference type="ChEBI" id="CHEBI:456215"/>
    </ligand>
</feature>
<evidence type="ECO:0000256" key="7">
    <source>
        <dbReference type="SAM" id="MobiDB-lite"/>
    </source>
</evidence>
<dbReference type="GO" id="GO:0004114">
    <property type="term" value="F:3',5'-cyclic-nucleotide phosphodiesterase activity"/>
    <property type="evidence" value="ECO:0007669"/>
    <property type="project" value="InterPro"/>
</dbReference>
<dbReference type="GO" id="GO:0004016">
    <property type="term" value="F:adenylate cyclase activity"/>
    <property type="evidence" value="ECO:0007669"/>
    <property type="project" value="TreeGrafter"/>
</dbReference>
<dbReference type="InterPro" id="IPR036971">
    <property type="entry name" value="PDEase_catalytic_dom_sf"/>
</dbReference>
<feature type="binding site" evidence="4">
    <location>
        <begin position="1380"/>
        <end position="1384"/>
    </location>
    <ligand>
        <name>AMP</name>
        <dbReference type="ChEBI" id="CHEBI:456215"/>
    </ligand>
</feature>
<evidence type="ECO:0000256" key="5">
    <source>
        <dbReference type="PIRSR" id="PIRSR623088-3"/>
    </source>
</evidence>
<name>A0A3P3YJ91_PLABS</name>
<dbReference type="SUPFAM" id="SSF52540">
    <property type="entry name" value="P-loop containing nucleoside triphosphate hydrolases"/>
    <property type="match status" value="1"/>
</dbReference>
<evidence type="ECO:0000313" key="11">
    <source>
        <dbReference type="Proteomes" id="UP000290189"/>
    </source>
</evidence>
<dbReference type="InterPro" id="IPR002073">
    <property type="entry name" value="PDEase_catalytic_dom"/>
</dbReference>
<dbReference type="PROSITE" id="PS51845">
    <property type="entry name" value="PDEASE_I_2"/>
    <property type="match status" value="1"/>
</dbReference>
<dbReference type="InterPro" id="IPR027417">
    <property type="entry name" value="P-loop_NTPase"/>
</dbReference>
<reference evidence="10 11" key="1">
    <citation type="submission" date="2018-03" db="EMBL/GenBank/DDBJ databases">
        <authorList>
            <person name="Fogelqvist J."/>
        </authorList>
    </citation>
    <scope>NUCLEOTIDE SEQUENCE [LARGE SCALE GENOMIC DNA]</scope>
</reference>
<dbReference type="Gene3D" id="3.30.70.1230">
    <property type="entry name" value="Nucleotide cyclase"/>
    <property type="match status" value="2"/>
</dbReference>
<dbReference type="PROSITE" id="PS50125">
    <property type="entry name" value="GUANYLATE_CYCLASE_2"/>
    <property type="match status" value="2"/>
</dbReference>
<keyword evidence="10" id="KW-0496">Mitochondrion</keyword>
<dbReference type="Pfam" id="PF13191">
    <property type="entry name" value="AAA_16"/>
    <property type="match status" value="1"/>
</dbReference>
<dbReference type="EMBL" id="OVEO01000013">
    <property type="protein sequence ID" value="SPR00266.1"/>
    <property type="molecule type" value="Genomic_DNA"/>
</dbReference>
<evidence type="ECO:0000259" key="8">
    <source>
        <dbReference type="PROSITE" id="PS50125"/>
    </source>
</evidence>
<dbReference type="Proteomes" id="UP000290189">
    <property type="component" value="Unassembled WGS sequence"/>
</dbReference>
<dbReference type="GO" id="GO:0005524">
    <property type="term" value="F:ATP binding"/>
    <property type="evidence" value="ECO:0007669"/>
    <property type="project" value="UniProtKB-KW"/>
</dbReference>
<dbReference type="SUPFAM" id="SSF55073">
    <property type="entry name" value="Nucleotide cyclase"/>
    <property type="match status" value="2"/>
</dbReference>
<dbReference type="InterPro" id="IPR041664">
    <property type="entry name" value="AAA_16"/>
</dbReference>
<dbReference type="GO" id="GO:0005737">
    <property type="term" value="C:cytoplasm"/>
    <property type="evidence" value="ECO:0007669"/>
    <property type="project" value="TreeGrafter"/>
</dbReference>
<evidence type="ECO:0000256" key="6">
    <source>
        <dbReference type="RuleBase" id="RU363067"/>
    </source>
</evidence>
<dbReference type="SMART" id="SM00471">
    <property type="entry name" value="HDc"/>
    <property type="match status" value="1"/>
</dbReference>
<feature type="domain" description="PDEase" evidence="9">
    <location>
        <begin position="1302"/>
        <end position="1630"/>
    </location>
</feature>
<dbReference type="PROSITE" id="PS00126">
    <property type="entry name" value="PDEASE_I_1"/>
    <property type="match status" value="1"/>
</dbReference>
<feature type="region of interest" description="Disordered" evidence="7">
    <location>
        <begin position="1016"/>
        <end position="1050"/>
    </location>
</feature>
<feature type="compositionally biased region" description="Low complexity" evidence="7">
    <location>
        <begin position="1029"/>
        <end position="1039"/>
    </location>
</feature>
<sequence>MSTATSPDDVGHLSSQRKYTTALASFVPETVKRYILQVIEHTGDLKVPQSQSFETVALFADVSGFTALTDLLAKKGPLGAEEIGFYLNRYLEQLVKIISRSGGDVFKFAGDAIVVLWPPESADPSPSDLADLVHRAASCSLNIQTELHNATLEQHVTMSLKLGIGVGRVTVMHVGGVHGRIEYLPAGAPLMQAFRAEHAASPGEAIMSIEAWRMVETKFTGSQIDDHNVRLTGCTAAIRNISVRRTALQWKGSLELLQMYVPAAVLPYLRVNQKLWSAELRQVSVVFVNLAFKLEYYENVGGDGGHALELVQKVISSIQNATYRYEGSLNKFLVDDKGSTLLIVFGLPPLAHENDPTRAVLSSLAIAKAMRDLDLKSKIGVTSGLALCGLVGSGTRREYSVLGDLVNLSARLMQASDFNVLCDQATFLAARTQRRIQFTALAPISVKGKSETVVVHRAELVKLVQGFQSPPACPFTVGRRDDIDALSQRIARLIDPDRPGEPFIAFVTGEIGSGKTHVLRHLSHAYDGRARIVWGRADPFSTTRSLHVFKVLFANLTSIPNWLGAGNPCDSTDRLALELALTAAAPADLRPVLDVLNPLLGTEFPGTAQSRAMMAARPDDRYDVIFDFIVLILRGITSHTPLVVMFDECQWMGADAWRILGRLCDLVAGGALPRLGVVVGTRPIDQEKYRMLFEPMPPAYADIRRQAQVQIELGNLGSEDVRRLIQSRLNGIAADDRLTSLVFERTGGRPLFCFKFIEALLHVNALVMGPASCHLSAEWITRGEWDTELPIPYRIQRITASHLDRLTPSQTMLLKVASVICIAQGEGALSFPLGMVRLTNPIYEYVSEISDDVAALIKFGVLLEEPQAGGGGGGARSGGGRQSLTEPLGALAYDEDGDRTIPYTNGDAAADAKSYRFAYGFVRDFLYQVMLYKQRQKLHRICCDYIEAHLHEAADVEQEQMVLGRHVILSGAVPDQIDEQSVAFGNNARKSTIIPSQMSQRTGIGKTHRRIITDDLGRPAADYPDGSGAPVAAAAPDPARSNGTPVPVPTTLPRSFLSRVLCCAGRKSLAKVDHGSARRSQKKLGVVPVTTNGAADSVLELRQASAMAFEPSRTVLMPSMNNDDDADDVRDLKVSVSMSTGDDTKRSMTSYAGKVVPAFAEAGRASSSLSTATTFGKQHQHTSIGILQELHRNPALGDSDRSQIAFVLDTMTKTLESPDSKKGAPGATAPDDDKAATAAAAVSLTYTEKTIVMESTKRSSAIARSGTVVGVDSSRASLDSIAMSKIMSSVYDIDDDDISEHVERARKLDVGPVLFRGIDQWDFDLFGFADRTQAQPLYAIGFELFYRYDLVNKFAIDPDTLVNFLVGIEYGYNKAAVSYHNSEHATDVTQTMHVLLSRLRLDGRLTDTNLLAIVVACLIHDYRHPGQTNQFLVNIEDERAILFNDIRVLENFHCTAAFRFMRMDRNNILRALTTGKRQQLRQEIISFVLATSLVDHQQFLETFNATFTPDNLDAKLAAGDAERNLILTMVIKCADISNSCKPRPIAIEWARRIMIEFYNQGDVERSKGLPVSRFMDRSQPCMAQCQLAFINMFVQPLFQTLRATFPEFGDDALEMLRGNLDMWKSWSVAKELALLSSPPRTFRDAPTSPTDS</sequence>
<comment type="cofactor">
    <cofactor evidence="6">
        <name>a divalent metal cation</name>
        <dbReference type="ChEBI" id="CHEBI:60240"/>
    </cofactor>
    <text evidence="6">Binds 2 divalent metal cations per subunit. Site 1 may preferentially bind zinc ions, while site 2 has a preference for magnesium and/or manganese ions.</text>
</comment>
<dbReference type="InterPro" id="IPR001054">
    <property type="entry name" value="A/G_cyclase"/>
</dbReference>
<proteinExistence type="inferred from homology"/>
<dbReference type="PANTHER" id="PTHR16305">
    <property type="entry name" value="TESTICULAR SOLUBLE ADENYLYL CYCLASE"/>
    <property type="match status" value="1"/>
</dbReference>
<feature type="domain" description="Guanylate cyclase" evidence="8">
    <location>
        <begin position="284"/>
        <end position="413"/>
    </location>
</feature>
<feature type="binding site" evidence="4">
    <location>
        <position position="1535"/>
    </location>
    <ligand>
        <name>AMP</name>
        <dbReference type="ChEBI" id="CHEBI:456215"/>
    </ligand>
</feature>
<dbReference type="InterPro" id="IPR023088">
    <property type="entry name" value="PDEase"/>
</dbReference>
<feature type="domain" description="Guanylate cyclase" evidence="8">
    <location>
        <begin position="56"/>
        <end position="197"/>
    </location>
</feature>
<dbReference type="GO" id="GO:0035556">
    <property type="term" value="P:intracellular signal transduction"/>
    <property type="evidence" value="ECO:0007669"/>
    <property type="project" value="InterPro"/>
</dbReference>
<dbReference type="Pfam" id="PF00233">
    <property type="entry name" value="PDEase_I"/>
    <property type="match status" value="1"/>
</dbReference>
<keyword evidence="2" id="KW-0067">ATP-binding</keyword>
<feature type="binding site" evidence="5">
    <location>
        <position position="1421"/>
    </location>
    <ligand>
        <name>Zn(2+)</name>
        <dbReference type="ChEBI" id="CHEBI:29105"/>
        <label>1</label>
    </ligand>
</feature>
<keyword evidence="5 6" id="KW-0479">Metal-binding</keyword>
<protein>
    <recommendedName>
        <fullName evidence="6">Phosphodiesterase</fullName>
        <ecNumber evidence="6">3.1.4.-</ecNumber>
    </recommendedName>
</protein>
<dbReference type="PRINTS" id="PR00387">
    <property type="entry name" value="PDIESTERASE1"/>
</dbReference>
<gene>
    <name evidence="10" type="ORF">PLBR_LOCUS7481</name>
</gene>
<keyword evidence="1" id="KW-0547">Nucleotide-binding</keyword>
<dbReference type="PANTHER" id="PTHR16305:SF28">
    <property type="entry name" value="GUANYLATE CYCLASE DOMAIN-CONTAINING PROTEIN"/>
    <property type="match status" value="1"/>
</dbReference>
<evidence type="ECO:0000256" key="3">
    <source>
        <dbReference type="PIRSR" id="PIRSR623088-1"/>
    </source>
</evidence>
<dbReference type="CDD" id="cd07302">
    <property type="entry name" value="CHD"/>
    <property type="match status" value="2"/>
</dbReference>
<feature type="binding site" evidence="5">
    <location>
        <position position="1420"/>
    </location>
    <ligand>
        <name>Zn(2+)</name>
        <dbReference type="ChEBI" id="CHEBI:29105"/>
        <label>1</label>
    </ligand>
</feature>
<comment type="similarity">
    <text evidence="6">Belongs to the cyclic nucleotide phosphodiesterase family.</text>
</comment>
<dbReference type="SUPFAM" id="SSF109604">
    <property type="entry name" value="HD-domain/PDEase-like"/>
    <property type="match status" value="1"/>
</dbReference>
<dbReference type="InterPro" id="IPR023174">
    <property type="entry name" value="PDEase_CS"/>
</dbReference>
<dbReference type="GO" id="GO:0009190">
    <property type="term" value="P:cyclic nucleotide biosynthetic process"/>
    <property type="evidence" value="ECO:0007669"/>
    <property type="project" value="InterPro"/>
</dbReference>
<evidence type="ECO:0000313" key="10">
    <source>
        <dbReference type="EMBL" id="SPR00266.1"/>
    </source>
</evidence>
<evidence type="ECO:0000256" key="1">
    <source>
        <dbReference type="ARBA" id="ARBA00022741"/>
    </source>
</evidence>